<accession>A0AAV4UQZ5</accession>
<proteinExistence type="predicted"/>
<dbReference type="AlphaFoldDB" id="A0AAV4UQZ5"/>
<dbReference type="Proteomes" id="UP001054945">
    <property type="component" value="Unassembled WGS sequence"/>
</dbReference>
<evidence type="ECO:0000313" key="1">
    <source>
        <dbReference type="EMBL" id="GIY60295.1"/>
    </source>
</evidence>
<gene>
    <name evidence="1" type="ORF">CEXT_53331</name>
</gene>
<dbReference type="EMBL" id="BPLR01013306">
    <property type="protein sequence ID" value="GIY60295.1"/>
    <property type="molecule type" value="Genomic_DNA"/>
</dbReference>
<organism evidence="1 2">
    <name type="scientific">Caerostris extrusa</name>
    <name type="common">Bark spider</name>
    <name type="synonym">Caerostris bankana</name>
    <dbReference type="NCBI Taxonomy" id="172846"/>
    <lineage>
        <taxon>Eukaryota</taxon>
        <taxon>Metazoa</taxon>
        <taxon>Ecdysozoa</taxon>
        <taxon>Arthropoda</taxon>
        <taxon>Chelicerata</taxon>
        <taxon>Arachnida</taxon>
        <taxon>Araneae</taxon>
        <taxon>Araneomorphae</taxon>
        <taxon>Entelegynae</taxon>
        <taxon>Araneoidea</taxon>
        <taxon>Araneidae</taxon>
        <taxon>Caerostris</taxon>
    </lineage>
</organism>
<name>A0AAV4UQZ5_CAEEX</name>
<comment type="caution">
    <text evidence="1">The sequence shown here is derived from an EMBL/GenBank/DDBJ whole genome shotgun (WGS) entry which is preliminary data.</text>
</comment>
<protein>
    <submittedName>
        <fullName evidence="1">Uncharacterized protein</fullName>
    </submittedName>
</protein>
<keyword evidence="2" id="KW-1185">Reference proteome</keyword>
<sequence>MQIRTRKWADKRNSKTDKRANRLLNISETMNSPSAMPDSTACFTRSDSPNFTWKWAPEKRRGPFATLVRHTTTTVTPSVIAGILRTKAPGSVGSQPLTLISVLVRRERDEMRQHTPPRPTSAEKYSLGRNWHLNGINKASPFLPRPTHLPSLRKMAPKIPALLPSQLSSFSIVKGGGARLKGNPG</sequence>
<evidence type="ECO:0000313" key="2">
    <source>
        <dbReference type="Proteomes" id="UP001054945"/>
    </source>
</evidence>
<reference evidence="1 2" key="1">
    <citation type="submission" date="2021-06" db="EMBL/GenBank/DDBJ databases">
        <title>Caerostris extrusa draft genome.</title>
        <authorList>
            <person name="Kono N."/>
            <person name="Arakawa K."/>
        </authorList>
    </citation>
    <scope>NUCLEOTIDE SEQUENCE [LARGE SCALE GENOMIC DNA]</scope>
</reference>